<evidence type="ECO:0000313" key="9">
    <source>
        <dbReference type="Proteomes" id="UP001183648"/>
    </source>
</evidence>
<comment type="similarity">
    <text evidence="2">Belongs to the NAD(P)-dependent epimerase/dehydratase family.</text>
</comment>
<accession>A0ABU2BUS3</accession>
<evidence type="ECO:0000256" key="3">
    <source>
        <dbReference type="ARBA" id="ARBA00018569"/>
    </source>
</evidence>
<dbReference type="EMBL" id="JAVDYG010000001">
    <property type="protein sequence ID" value="MDR7362392.1"/>
    <property type="molecule type" value="Genomic_DNA"/>
</dbReference>
<dbReference type="Proteomes" id="UP001183648">
    <property type="component" value="Unassembled WGS sequence"/>
</dbReference>
<evidence type="ECO:0000256" key="5">
    <source>
        <dbReference type="ARBA" id="ARBA00033067"/>
    </source>
</evidence>
<reference evidence="8 9" key="1">
    <citation type="submission" date="2023-07" db="EMBL/GenBank/DDBJ databases">
        <title>Sequencing the genomes of 1000 actinobacteria strains.</title>
        <authorList>
            <person name="Klenk H.-P."/>
        </authorList>
    </citation>
    <scope>NUCLEOTIDE SEQUENCE [LARGE SCALE GENOMIC DNA]</scope>
    <source>
        <strain evidence="8 9">DSM 19426</strain>
    </source>
</reference>
<keyword evidence="9" id="KW-1185">Reference proteome</keyword>
<dbReference type="RefSeq" id="WP_310301708.1">
    <property type="nucleotide sequence ID" value="NZ_BAAAPS010000008.1"/>
</dbReference>
<dbReference type="PANTHER" id="PTHR43725">
    <property type="entry name" value="UDP-GLUCOSE 4-EPIMERASE"/>
    <property type="match status" value="1"/>
</dbReference>
<feature type="domain" description="NAD-dependent epimerase/dehydratase" evidence="7">
    <location>
        <begin position="4"/>
        <end position="222"/>
    </location>
</feature>
<evidence type="ECO:0000256" key="4">
    <source>
        <dbReference type="ARBA" id="ARBA00031367"/>
    </source>
</evidence>
<dbReference type="Gene3D" id="3.90.25.10">
    <property type="entry name" value="UDP-galactose 4-epimerase, domain 1"/>
    <property type="match status" value="1"/>
</dbReference>
<dbReference type="SUPFAM" id="SSF51735">
    <property type="entry name" value="NAD(P)-binding Rossmann-fold domains"/>
    <property type="match status" value="1"/>
</dbReference>
<organism evidence="8 9">
    <name type="scientific">Nocardioides marmoribigeumensis</name>
    <dbReference type="NCBI Taxonomy" id="433649"/>
    <lineage>
        <taxon>Bacteria</taxon>
        <taxon>Bacillati</taxon>
        <taxon>Actinomycetota</taxon>
        <taxon>Actinomycetes</taxon>
        <taxon>Propionibacteriales</taxon>
        <taxon>Nocardioidaceae</taxon>
        <taxon>Nocardioides</taxon>
    </lineage>
</organism>
<evidence type="ECO:0000256" key="1">
    <source>
        <dbReference type="ARBA" id="ARBA00004947"/>
    </source>
</evidence>
<evidence type="ECO:0000256" key="6">
    <source>
        <dbReference type="SAM" id="MobiDB-lite"/>
    </source>
</evidence>
<dbReference type="InterPro" id="IPR036291">
    <property type="entry name" value="NAD(P)-bd_dom_sf"/>
</dbReference>
<gene>
    <name evidence="8" type="ORF">J2S63_001945</name>
</gene>
<protein>
    <recommendedName>
        <fullName evidence="3">UDP-glucose 4-epimerase</fullName>
    </recommendedName>
    <alternativeName>
        <fullName evidence="5">Galactowaldenase</fullName>
    </alternativeName>
    <alternativeName>
        <fullName evidence="4">UDP-galactose 4-epimerase</fullName>
    </alternativeName>
</protein>
<sequence length="322" mass="33569">MTTALVLGGSGFLGRHVVAALAADPRITRVLSPPRNSCDVMTAAPGKLQEVLAGFDPDVVVNCTGRLDGSAEHLAEANTAVTAKLLAVMERSRARLVRIGSAGEYGVVPVGVPVAEDAPAAPVGPYGASHLEATRLVEQAHRTGRVDALTLRVFNPIGTGLNGSTVLGSAATQMREVLRGARHHVRLGPLGAFRDFVDARDVASAVVAATFAPSTRPTYNVAGGRATSVRDAVSLLAQVAGYTGEVREAPSLPGRSAGVDWIQADIGRAREDLGWQPQHALRDSLTCIWRDVAPVDRRPGMDAPTVPRRPAAATSIPLGGRS</sequence>
<dbReference type="InterPro" id="IPR001509">
    <property type="entry name" value="Epimerase_deHydtase"/>
</dbReference>
<name>A0ABU2BUS3_9ACTN</name>
<evidence type="ECO:0000259" key="7">
    <source>
        <dbReference type="Pfam" id="PF01370"/>
    </source>
</evidence>
<feature type="compositionally biased region" description="Low complexity" evidence="6">
    <location>
        <begin position="303"/>
        <end position="314"/>
    </location>
</feature>
<comment type="pathway">
    <text evidence="1">Carbohydrate metabolism; galactose metabolism.</text>
</comment>
<dbReference type="Gene3D" id="3.40.50.720">
    <property type="entry name" value="NAD(P)-binding Rossmann-like Domain"/>
    <property type="match status" value="1"/>
</dbReference>
<evidence type="ECO:0000313" key="8">
    <source>
        <dbReference type="EMBL" id="MDR7362392.1"/>
    </source>
</evidence>
<comment type="caution">
    <text evidence="8">The sequence shown here is derived from an EMBL/GenBank/DDBJ whole genome shotgun (WGS) entry which is preliminary data.</text>
</comment>
<feature type="region of interest" description="Disordered" evidence="6">
    <location>
        <begin position="298"/>
        <end position="322"/>
    </location>
</feature>
<dbReference type="Pfam" id="PF01370">
    <property type="entry name" value="Epimerase"/>
    <property type="match status" value="1"/>
</dbReference>
<proteinExistence type="inferred from homology"/>
<evidence type="ECO:0000256" key="2">
    <source>
        <dbReference type="ARBA" id="ARBA00007637"/>
    </source>
</evidence>